<dbReference type="PIRSF" id="PIRSF016789">
    <property type="entry name" value="DUF454"/>
    <property type="match status" value="1"/>
</dbReference>
<dbReference type="InterPro" id="IPR007401">
    <property type="entry name" value="DUF454"/>
</dbReference>
<dbReference type="Proteomes" id="UP001342826">
    <property type="component" value="Unassembled WGS sequence"/>
</dbReference>
<dbReference type="RefSeq" id="WP_235843059.1">
    <property type="nucleotide sequence ID" value="NZ_JARSOS010000048.1"/>
</dbReference>
<sequence>MTIKTIIKYLYITFGFIFVGIGLLGIVLPLLPATPFLMLASFCFMRGSKKFEIWLKESAMYKKYVVEFFHNKSMTLRQKITILLFADCMIAIPFIILDNIFIRIILIAVVAYKYYYFIYKIKTVKAYG</sequence>
<gene>
    <name evidence="2" type="ORF">P9271_15015</name>
</gene>
<organism evidence="2 3">
    <name type="scientific">Metabacillus fastidiosus</name>
    <dbReference type="NCBI Taxonomy" id="1458"/>
    <lineage>
        <taxon>Bacteria</taxon>
        <taxon>Bacillati</taxon>
        <taxon>Bacillota</taxon>
        <taxon>Bacilli</taxon>
        <taxon>Bacillales</taxon>
        <taxon>Bacillaceae</taxon>
        <taxon>Metabacillus</taxon>
    </lineage>
</organism>
<comment type="caution">
    <text evidence="2">The sequence shown here is derived from an EMBL/GenBank/DDBJ whole genome shotgun (WGS) entry which is preliminary data.</text>
</comment>
<dbReference type="GeneID" id="301142631"/>
<name>A0ABU6NZS7_9BACI</name>
<keyword evidence="3" id="KW-1185">Reference proteome</keyword>
<dbReference type="PANTHER" id="PTHR35813:SF1">
    <property type="entry name" value="INNER MEMBRANE PROTEIN YBAN"/>
    <property type="match status" value="1"/>
</dbReference>
<feature type="transmembrane region" description="Helical" evidence="1">
    <location>
        <begin position="9"/>
        <end position="30"/>
    </location>
</feature>
<proteinExistence type="predicted"/>
<protein>
    <submittedName>
        <fullName evidence="2">YbaN family protein</fullName>
    </submittedName>
</protein>
<dbReference type="PANTHER" id="PTHR35813">
    <property type="entry name" value="INNER MEMBRANE PROTEIN YBAN"/>
    <property type="match status" value="1"/>
</dbReference>
<keyword evidence="1" id="KW-1133">Transmembrane helix</keyword>
<dbReference type="Pfam" id="PF04304">
    <property type="entry name" value="DUF454"/>
    <property type="match status" value="1"/>
</dbReference>
<evidence type="ECO:0000313" key="3">
    <source>
        <dbReference type="Proteomes" id="UP001342826"/>
    </source>
</evidence>
<dbReference type="EMBL" id="JARTFS010000012">
    <property type="protein sequence ID" value="MED4402627.1"/>
    <property type="molecule type" value="Genomic_DNA"/>
</dbReference>
<keyword evidence="1" id="KW-0472">Membrane</keyword>
<accession>A0ABU6NZS7</accession>
<keyword evidence="1" id="KW-0812">Transmembrane</keyword>
<evidence type="ECO:0000313" key="2">
    <source>
        <dbReference type="EMBL" id="MED4402627.1"/>
    </source>
</evidence>
<feature type="transmembrane region" description="Helical" evidence="1">
    <location>
        <begin position="100"/>
        <end position="119"/>
    </location>
</feature>
<reference evidence="2 3" key="1">
    <citation type="submission" date="2023-03" db="EMBL/GenBank/DDBJ databases">
        <title>Bacillus Genome Sequencing.</title>
        <authorList>
            <person name="Dunlap C."/>
        </authorList>
    </citation>
    <scope>NUCLEOTIDE SEQUENCE [LARGE SCALE GENOMIC DNA]</scope>
    <source>
        <strain evidence="2 3">NRS-1717</strain>
    </source>
</reference>
<evidence type="ECO:0000256" key="1">
    <source>
        <dbReference type="SAM" id="Phobius"/>
    </source>
</evidence>